<proteinExistence type="predicted"/>
<sequence>MSQRRGGSTKETVAVQNEEIVPFSQALDGPASGGNEVMDRESIEPSQNAHPSNLTSSNKAVASSVSLDVMYSAESQQIRTKAWQESYFARGNVHSTWEAEYIELKENGWYGECSKMMDGHNSNSVPCGCCSAIVCPMLGASRVGNMAVLKQSNEWVTEEVPDLENGGTKIERSTRPRLDFVVGPYWPMLCMITYPLILGVSGVTLVTVIPKVNVLVGIAWAICTGGLIFALAMTSFRDPGILPRHRNPPANQEEMGWRWNDRALSYRPRGSWYDQGNYSL</sequence>
<feature type="compositionally biased region" description="Polar residues" evidence="1">
    <location>
        <begin position="44"/>
        <end position="57"/>
    </location>
</feature>
<feature type="compositionally biased region" description="Polar residues" evidence="1">
    <location>
        <begin position="1"/>
        <end position="15"/>
    </location>
</feature>
<gene>
    <name evidence="3" type="ORF">PSNMU_V1.4_AUG-EV-PASAV3_0045510</name>
</gene>
<dbReference type="OrthoDB" id="36806at2759"/>
<keyword evidence="2" id="KW-0472">Membrane</keyword>
<evidence type="ECO:0000256" key="1">
    <source>
        <dbReference type="SAM" id="MobiDB-lite"/>
    </source>
</evidence>
<reference evidence="3 4" key="1">
    <citation type="submission" date="2019-01" db="EMBL/GenBank/DDBJ databases">
        <authorList>
            <person name="Ferrante I. M."/>
        </authorList>
    </citation>
    <scope>NUCLEOTIDE SEQUENCE [LARGE SCALE GENOMIC DNA]</scope>
    <source>
        <strain evidence="3 4">B856</strain>
    </source>
</reference>
<keyword evidence="2" id="KW-0812">Transmembrane</keyword>
<protein>
    <submittedName>
        <fullName evidence="3">Uncharacterized protein</fullName>
    </submittedName>
</protein>
<keyword evidence="2" id="KW-1133">Transmembrane helix</keyword>
<feature type="region of interest" description="Disordered" evidence="1">
    <location>
        <begin position="1"/>
        <end position="57"/>
    </location>
</feature>
<evidence type="ECO:0000256" key="2">
    <source>
        <dbReference type="SAM" id="Phobius"/>
    </source>
</evidence>
<accession>A0A448Z6R0</accession>
<feature type="transmembrane region" description="Helical" evidence="2">
    <location>
        <begin position="215"/>
        <end position="236"/>
    </location>
</feature>
<evidence type="ECO:0000313" key="4">
    <source>
        <dbReference type="Proteomes" id="UP000291116"/>
    </source>
</evidence>
<dbReference type="EMBL" id="CAACVS010000137">
    <property type="protein sequence ID" value="VEU37725.1"/>
    <property type="molecule type" value="Genomic_DNA"/>
</dbReference>
<organism evidence="3 4">
    <name type="scientific">Pseudo-nitzschia multistriata</name>
    <dbReference type="NCBI Taxonomy" id="183589"/>
    <lineage>
        <taxon>Eukaryota</taxon>
        <taxon>Sar</taxon>
        <taxon>Stramenopiles</taxon>
        <taxon>Ochrophyta</taxon>
        <taxon>Bacillariophyta</taxon>
        <taxon>Bacillariophyceae</taxon>
        <taxon>Bacillariophycidae</taxon>
        <taxon>Bacillariales</taxon>
        <taxon>Bacillariaceae</taxon>
        <taxon>Pseudo-nitzschia</taxon>
    </lineage>
</organism>
<feature type="transmembrane region" description="Helical" evidence="2">
    <location>
        <begin position="185"/>
        <end position="209"/>
    </location>
</feature>
<name>A0A448Z6R0_9STRA</name>
<keyword evidence="4" id="KW-1185">Reference proteome</keyword>
<evidence type="ECO:0000313" key="3">
    <source>
        <dbReference type="EMBL" id="VEU37725.1"/>
    </source>
</evidence>
<dbReference type="Proteomes" id="UP000291116">
    <property type="component" value="Unassembled WGS sequence"/>
</dbReference>
<dbReference type="AlphaFoldDB" id="A0A448Z6R0"/>